<comment type="caution">
    <text evidence="1">The sequence shown here is derived from an EMBL/GenBank/DDBJ whole genome shotgun (WGS) entry which is preliminary data.</text>
</comment>
<reference evidence="1 2" key="1">
    <citation type="submission" date="2019-05" db="EMBL/GenBank/DDBJ databases">
        <title>Verrucobacter flavum gen. nov., sp. nov. a new member of the family Verrucomicrobiaceae.</title>
        <authorList>
            <person name="Szuroczki S."/>
            <person name="Abbaszade G."/>
            <person name="Szabo A."/>
            <person name="Felfoldi T."/>
            <person name="Schumann P."/>
            <person name="Boka K."/>
            <person name="Keki Z."/>
            <person name="Toumi M."/>
            <person name="Toth E."/>
        </authorList>
    </citation>
    <scope>NUCLEOTIDE SEQUENCE [LARGE SCALE GENOMIC DNA]</scope>
    <source>
        <strain evidence="1 2">MG-N-17</strain>
    </source>
</reference>
<evidence type="ECO:0000313" key="2">
    <source>
        <dbReference type="Proteomes" id="UP000306196"/>
    </source>
</evidence>
<gene>
    <name evidence="1" type="ORF">FEM03_16575</name>
</gene>
<proteinExistence type="predicted"/>
<name>A0A5R8KB82_9BACT</name>
<dbReference type="Proteomes" id="UP000306196">
    <property type="component" value="Unassembled WGS sequence"/>
</dbReference>
<keyword evidence="2" id="KW-1185">Reference proteome</keyword>
<dbReference type="EMBL" id="VAUV01000012">
    <property type="protein sequence ID" value="TLD69572.1"/>
    <property type="molecule type" value="Genomic_DNA"/>
</dbReference>
<dbReference type="AlphaFoldDB" id="A0A5R8KB82"/>
<evidence type="ECO:0000313" key="1">
    <source>
        <dbReference type="EMBL" id="TLD69572.1"/>
    </source>
</evidence>
<accession>A0A5R8KB82</accession>
<protein>
    <submittedName>
        <fullName evidence="1">Uncharacterized protein</fullName>
    </submittedName>
</protein>
<sequence length="185" mass="20483">MSLLAAGAIQSHRAPAWAESLAASKDNAGPAPAPALFERIEQGLYKRNAPVVITEAELNRYLNAHLRAMSTGPLAENISIDRFYVQCQREGFEVRLLWRATNNHPATASMRFQVTRKENQFLIEPVGGSYGRMNVPRGIMAPILPALQSLATSLKSELDLAFQMNQLKFEPGKIVLDPRLETVAR</sequence>
<organism evidence="1 2">
    <name type="scientific">Phragmitibacter flavus</name>
    <dbReference type="NCBI Taxonomy" id="2576071"/>
    <lineage>
        <taxon>Bacteria</taxon>
        <taxon>Pseudomonadati</taxon>
        <taxon>Verrucomicrobiota</taxon>
        <taxon>Verrucomicrobiia</taxon>
        <taxon>Verrucomicrobiales</taxon>
        <taxon>Verrucomicrobiaceae</taxon>
        <taxon>Phragmitibacter</taxon>
    </lineage>
</organism>